<keyword evidence="12 15" id="KW-0503">Monooxygenase</keyword>
<dbReference type="GO" id="GO:0004497">
    <property type="term" value="F:monooxygenase activity"/>
    <property type="evidence" value="ECO:0007669"/>
    <property type="project" value="UniProtKB-KW"/>
</dbReference>
<evidence type="ECO:0000256" key="5">
    <source>
        <dbReference type="ARBA" id="ARBA00010617"/>
    </source>
</evidence>
<dbReference type="GO" id="GO:0005789">
    <property type="term" value="C:endoplasmic reticulum membrane"/>
    <property type="evidence" value="ECO:0007669"/>
    <property type="project" value="UniProtKB-SubCell"/>
</dbReference>
<name>A0A9Q0N973_9DIPT</name>
<dbReference type="Pfam" id="PF00067">
    <property type="entry name" value="p450"/>
    <property type="match status" value="1"/>
</dbReference>
<keyword evidence="6 14" id="KW-0349">Heme</keyword>
<evidence type="ECO:0000256" key="6">
    <source>
        <dbReference type="ARBA" id="ARBA00022617"/>
    </source>
</evidence>
<accession>A0A9Q0N973</accession>
<evidence type="ECO:0000256" key="14">
    <source>
        <dbReference type="PIRSR" id="PIRSR602401-1"/>
    </source>
</evidence>
<gene>
    <name evidence="17" type="primary">CYP9E2_4</name>
    <name evidence="17" type="ORF">Bhyg_01092</name>
</gene>
<evidence type="ECO:0000256" key="8">
    <source>
        <dbReference type="ARBA" id="ARBA00022824"/>
    </source>
</evidence>
<evidence type="ECO:0000313" key="17">
    <source>
        <dbReference type="EMBL" id="KAJ6645883.1"/>
    </source>
</evidence>
<keyword evidence="7 14" id="KW-0479">Metal-binding</keyword>
<evidence type="ECO:0000256" key="11">
    <source>
        <dbReference type="ARBA" id="ARBA00023004"/>
    </source>
</evidence>
<comment type="caution">
    <text evidence="17">The sequence shown here is derived from an EMBL/GenBank/DDBJ whole genome shotgun (WGS) entry which is preliminary data.</text>
</comment>
<comment type="cofactor">
    <cofactor evidence="1 14">
        <name>heme</name>
        <dbReference type="ChEBI" id="CHEBI:30413"/>
    </cofactor>
</comment>
<dbReference type="OrthoDB" id="2789670at2759"/>
<keyword evidence="10 15" id="KW-0560">Oxidoreductase</keyword>
<evidence type="ECO:0000256" key="16">
    <source>
        <dbReference type="SAM" id="SignalP"/>
    </source>
</evidence>
<dbReference type="AlphaFoldDB" id="A0A9Q0N973"/>
<keyword evidence="18" id="KW-1185">Reference proteome</keyword>
<keyword evidence="11 14" id="KW-0408">Iron</keyword>
<dbReference type="PROSITE" id="PS00086">
    <property type="entry name" value="CYTOCHROME_P450"/>
    <property type="match status" value="1"/>
</dbReference>
<evidence type="ECO:0000256" key="7">
    <source>
        <dbReference type="ARBA" id="ARBA00022723"/>
    </source>
</evidence>
<dbReference type="InterPro" id="IPR002401">
    <property type="entry name" value="Cyt_P450_E_grp-I"/>
</dbReference>
<dbReference type="SUPFAM" id="SSF48264">
    <property type="entry name" value="Cytochrome P450"/>
    <property type="match status" value="1"/>
</dbReference>
<feature type="binding site" description="axial binding residue" evidence="14">
    <location>
        <position position="474"/>
    </location>
    <ligand>
        <name>heme</name>
        <dbReference type="ChEBI" id="CHEBI:30413"/>
    </ligand>
    <ligandPart>
        <name>Fe</name>
        <dbReference type="ChEBI" id="CHEBI:18248"/>
    </ligandPart>
</feature>
<dbReference type="InterPro" id="IPR036396">
    <property type="entry name" value="Cyt_P450_sf"/>
</dbReference>
<evidence type="ECO:0000256" key="15">
    <source>
        <dbReference type="RuleBase" id="RU000461"/>
    </source>
</evidence>
<dbReference type="CDD" id="cd11056">
    <property type="entry name" value="CYP6-like"/>
    <property type="match status" value="1"/>
</dbReference>
<dbReference type="GO" id="GO:0020037">
    <property type="term" value="F:heme binding"/>
    <property type="evidence" value="ECO:0007669"/>
    <property type="project" value="InterPro"/>
</dbReference>
<dbReference type="GO" id="GO:0005506">
    <property type="term" value="F:iron ion binding"/>
    <property type="evidence" value="ECO:0007669"/>
    <property type="project" value="InterPro"/>
</dbReference>
<dbReference type="EMBL" id="WJQU01000001">
    <property type="protein sequence ID" value="KAJ6645883.1"/>
    <property type="molecule type" value="Genomic_DNA"/>
</dbReference>
<comment type="similarity">
    <text evidence="5 15">Belongs to the cytochrome P450 family.</text>
</comment>
<evidence type="ECO:0000256" key="3">
    <source>
        <dbReference type="ARBA" id="ARBA00004174"/>
    </source>
</evidence>
<keyword evidence="9" id="KW-0492">Microsome</keyword>
<dbReference type="PANTHER" id="PTHR24292:SF54">
    <property type="entry name" value="CYP9F3-RELATED"/>
    <property type="match status" value="1"/>
</dbReference>
<evidence type="ECO:0000256" key="12">
    <source>
        <dbReference type="ARBA" id="ARBA00023033"/>
    </source>
</evidence>
<feature type="chain" id="PRO_5040475356" evidence="16">
    <location>
        <begin position="19"/>
        <end position="528"/>
    </location>
</feature>
<dbReference type="PANTHER" id="PTHR24292">
    <property type="entry name" value="CYTOCHROME P450"/>
    <property type="match status" value="1"/>
</dbReference>
<feature type="signal peptide" evidence="16">
    <location>
        <begin position="1"/>
        <end position="18"/>
    </location>
</feature>
<proteinExistence type="inferred from homology"/>
<organism evidence="17 18">
    <name type="scientific">Pseudolycoriella hygida</name>
    <dbReference type="NCBI Taxonomy" id="35572"/>
    <lineage>
        <taxon>Eukaryota</taxon>
        <taxon>Metazoa</taxon>
        <taxon>Ecdysozoa</taxon>
        <taxon>Arthropoda</taxon>
        <taxon>Hexapoda</taxon>
        <taxon>Insecta</taxon>
        <taxon>Pterygota</taxon>
        <taxon>Neoptera</taxon>
        <taxon>Endopterygota</taxon>
        <taxon>Diptera</taxon>
        <taxon>Nematocera</taxon>
        <taxon>Sciaroidea</taxon>
        <taxon>Sciaridae</taxon>
        <taxon>Pseudolycoriella</taxon>
    </lineage>
</organism>
<dbReference type="FunFam" id="1.10.630.10:FF:000042">
    <property type="entry name" value="Cytochrome P450"/>
    <property type="match status" value="1"/>
</dbReference>
<sequence>MILWIVLVLAYLFYKWSTKHHDFFAKQGVPFEKPIPLLGNTINLILQRESIVCLTKRNYYKFKGSKIFGFFNLMQPTYVLTDPDIIKRITIKDFDHFVNHDQMLANLDSTFGKTLFGMHGQKWKEMRSTLSPMFTSSKMKMTYGLLSHHANDFIKHFEKQADNGKNDIDVLEVFSRFTADGIATSTLGFEGDCVQNEKSLLYKMVKDILNDFTGPLAKFKFLLNFALPRLYKALNLSVTSKETKDFFKRAVIDVMDERERTKTTRPDVIQLMMEVKKGQLEVKNDEGNDKELDGFAAHEEMNLKSNVKNLQEIVDDEEYWIAQGLIFFIAGFDTTSNLLQSICFNLAKNRAIQQELYEEINEIVKTLNGKQVSYEALHRMKFLDMVVSEGLRIQPPAPQIDRFCSKDYKMDLGNGKFVNFKKGDVLFLPFHLLHHDAEYFPDPEKFDPLRFSDENKDSIITGSYLPFGLGPRACIGSRFALMEAKLLLFNVLANFEIVPSSRTPEKLTFTPDFNARINETVYLQFKRR</sequence>
<dbReference type="InterPro" id="IPR017972">
    <property type="entry name" value="Cyt_P450_CS"/>
</dbReference>
<dbReference type="InterPro" id="IPR050476">
    <property type="entry name" value="Insect_CytP450_Detox"/>
</dbReference>
<dbReference type="InterPro" id="IPR001128">
    <property type="entry name" value="Cyt_P450"/>
</dbReference>
<dbReference type="PRINTS" id="PR00463">
    <property type="entry name" value="EP450I"/>
</dbReference>
<dbReference type="Proteomes" id="UP001151699">
    <property type="component" value="Chromosome A"/>
</dbReference>
<keyword evidence="13" id="KW-0472">Membrane</keyword>
<dbReference type="GO" id="GO:0016705">
    <property type="term" value="F:oxidoreductase activity, acting on paired donors, with incorporation or reduction of molecular oxygen"/>
    <property type="evidence" value="ECO:0007669"/>
    <property type="project" value="InterPro"/>
</dbReference>
<keyword evidence="16" id="KW-0732">Signal</keyword>
<evidence type="ECO:0000256" key="9">
    <source>
        <dbReference type="ARBA" id="ARBA00022848"/>
    </source>
</evidence>
<reference evidence="17" key="1">
    <citation type="submission" date="2022-07" db="EMBL/GenBank/DDBJ databases">
        <authorList>
            <person name="Trinca V."/>
            <person name="Uliana J.V.C."/>
            <person name="Torres T.T."/>
            <person name="Ward R.J."/>
            <person name="Monesi N."/>
        </authorList>
    </citation>
    <scope>NUCLEOTIDE SEQUENCE</scope>
    <source>
        <strain evidence="17">HSMRA1968</strain>
        <tissue evidence="17">Whole embryos</tissue>
    </source>
</reference>
<evidence type="ECO:0000256" key="2">
    <source>
        <dbReference type="ARBA" id="ARBA00003690"/>
    </source>
</evidence>
<evidence type="ECO:0000256" key="10">
    <source>
        <dbReference type="ARBA" id="ARBA00023002"/>
    </source>
</evidence>
<keyword evidence="8" id="KW-0256">Endoplasmic reticulum</keyword>
<dbReference type="Gene3D" id="1.10.630.10">
    <property type="entry name" value="Cytochrome P450"/>
    <property type="match status" value="1"/>
</dbReference>
<comment type="function">
    <text evidence="2">May be involved in the metabolism of insect hormones and in the breakdown of synthetic insecticides.</text>
</comment>
<evidence type="ECO:0000256" key="13">
    <source>
        <dbReference type="ARBA" id="ARBA00023136"/>
    </source>
</evidence>
<evidence type="ECO:0000256" key="1">
    <source>
        <dbReference type="ARBA" id="ARBA00001971"/>
    </source>
</evidence>
<comment type="subcellular location">
    <subcellularLocation>
        <location evidence="4">Endoplasmic reticulum membrane</location>
        <topology evidence="4">Peripheral membrane protein</topology>
    </subcellularLocation>
    <subcellularLocation>
        <location evidence="3">Microsome membrane</location>
        <topology evidence="3">Peripheral membrane protein</topology>
    </subcellularLocation>
</comment>
<evidence type="ECO:0000256" key="4">
    <source>
        <dbReference type="ARBA" id="ARBA00004406"/>
    </source>
</evidence>
<evidence type="ECO:0000313" key="18">
    <source>
        <dbReference type="Proteomes" id="UP001151699"/>
    </source>
</evidence>
<protein>
    <submittedName>
        <fullName evidence="17">Cytochrome P450 9e2</fullName>
    </submittedName>
</protein>
<dbReference type="PRINTS" id="PR00385">
    <property type="entry name" value="P450"/>
</dbReference>